<protein>
    <submittedName>
        <fullName evidence="5">Uncharacterized protein</fullName>
    </submittedName>
</protein>
<gene>
    <name evidence="5" type="primary">103316370</name>
</gene>
<sequence>MSTAGPVNELCGRDLRKHLEEHEPQVGRNKLSARRRLVKESSMKAADPSAKRPKADRENGEDDIAALMDELMHIRKGHTSEQINRKQEKCQKETSTDNLLLDYSSTPSEITDDIKVQRKWNDDNMIFRNKICARSEPRKKCDVFENDSSRHASHRKFIEKFFK</sequence>
<reference evidence="5" key="1">
    <citation type="submission" date="2021-01" db="UniProtKB">
        <authorList>
            <consortium name="EnsemblMetazoa"/>
        </authorList>
    </citation>
    <scope>IDENTIFICATION</scope>
</reference>
<dbReference type="InParanoid" id="A0A7M7IU34"/>
<evidence type="ECO:0000256" key="1">
    <source>
        <dbReference type="ARBA" id="ARBA00006644"/>
    </source>
</evidence>
<name>A0A7M7IU34_NASVI</name>
<evidence type="ECO:0000256" key="4">
    <source>
        <dbReference type="SAM" id="MobiDB-lite"/>
    </source>
</evidence>
<feature type="compositionally biased region" description="Basic and acidic residues" evidence="4">
    <location>
        <begin position="15"/>
        <end position="25"/>
    </location>
</feature>
<dbReference type="InterPro" id="IPR006973">
    <property type="entry name" value="Cwf_Cwc_15"/>
</dbReference>
<accession>A0A7M7IU34</accession>
<evidence type="ECO:0000313" key="6">
    <source>
        <dbReference type="Proteomes" id="UP000002358"/>
    </source>
</evidence>
<dbReference type="PANTHER" id="PTHR12718">
    <property type="entry name" value="CELL CYCLE CONTROL PROTEIN CWF15"/>
    <property type="match status" value="1"/>
</dbReference>
<dbReference type="Pfam" id="PF04889">
    <property type="entry name" value="Cwf_Cwc_15"/>
    <property type="match status" value="1"/>
</dbReference>
<keyword evidence="6" id="KW-1185">Reference proteome</keyword>
<dbReference type="PANTHER" id="PTHR12718:SF2">
    <property type="entry name" value="SPLICEOSOME-ASSOCIATED PROTEIN CWC15 HOMOLOG"/>
    <property type="match status" value="1"/>
</dbReference>
<evidence type="ECO:0000313" key="5">
    <source>
        <dbReference type="EnsemblMetazoa" id="XP_016837050"/>
    </source>
</evidence>
<keyword evidence="2" id="KW-0507">mRNA processing</keyword>
<feature type="region of interest" description="Disordered" evidence="4">
    <location>
        <begin position="15"/>
        <end position="61"/>
    </location>
</feature>
<dbReference type="AlphaFoldDB" id="A0A7M7IU34"/>
<dbReference type="EnsemblMetazoa" id="XM_016981561">
    <property type="protein sequence ID" value="XP_016837050"/>
    <property type="gene ID" value="LOC103316370"/>
</dbReference>
<dbReference type="GO" id="GO:0071013">
    <property type="term" value="C:catalytic step 2 spliceosome"/>
    <property type="evidence" value="ECO:0007669"/>
    <property type="project" value="TreeGrafter"/>
</dbReference>
<evidence type="ECO:0000256" key="2">
    <source>
        <dbReference type="ARBA" id="ARBA00022664"/>
    </source>
</evidence>
<keyword evidence="3" id="KW-0508">mRNA splicing</keyword>
<dbReference type="KEGG" id="nvi:103316370"/>
<organism evidence="5 6">
    <name type="scientific">Nasonia vitripennis</name>
    <name type="common">Parasitic wasp</name>
    <dbReference type="NCBI Taxonomy" id="7425"/>
    <lineage>
        <taxon>Eukaryota</taxon>
        <taxon>Metazoa</taxon>
        <taxon>Ecdysozoa</taxon>
        <taxon>Arthropoda</taxon>
        <taxon>Hexapoda</taxon>
        <taxon>Insecta</taxon>
        <taxon>Pterygota</taxon>
        <taxon>Neoptera</taxon>
        <taxon>Endopterygota</taxon>
        <taxon>Hymenoptera</taxon>
        <taxon>Apocrita</taxon>
        <taxon>Proctotrupomorpha</taxon>
        <taxon>Chalcidoidea</taxon>
        <taxon>Pteromalidae</taxon>
        <taxon>Pteromalinae</taxon>
        <taxon>Nasonia</taxon>
    </lineage>
</organism>
<comment type="similarity">
    <text evidence="1">Belongs to the CWC15 family.</text>
</comment>
<dbReference type="GO" id="GO:0045292">
    <property type="term" value="P:mRNA cis splicing, via spliceosome"/>
    <property type="evidence" value="ECO:0007669"/>
    <property type="project" value="TreeGrafter"/>
</dbReference>
<evidence type="ECO:0000256" key="3">
    <source>
        <dbReference type="ARBA" id="ARBA00023187"/>
    </source>
</evidence>
<dbReference type="GO" id="GO:0003723">
    <property type="term" value="F:RNA binding"/>
    <property type="evidence" value="ECO:0007669"/>
    <property type="project" value="TreeGrafter"/>
</dbReference>
<feature type="compositionally biased region" description="Basic and acidic residues" evidence="4">
    <location>
        <begin position="49"/>
        <end position="58"/>
    </location>
</feature>
<proteinExistence type="inferred from homology"/>
<dbReference type="Proteomes" id="UP000002358">
    <property type="component" value="Chromosome 2"/>
</dbReference>